<name>A0A6A3NGQ0_9STRA</name>
<dbReference type="EMBL" id="QXFV01000373">
    <property type="protein sequence ID" value="KAE9039527.1"/>
    <property type="molecule type" value="Genomic_DNA"/>
</dbReference>
<keyword evidence="2" id="KW-0812">Transmembrane</keyword>
<proteinExistence type="predicted"/>
<dbReference type="AlphaFoldDB" id="A0A6A3NGQ0"/>
<reference evidence="3 4" key="1">
    <citation type="submission" date="2018-09" db="EMBL/GenBank/DDBJ databases">
        <title>Genomic investigation of the strawberry pathogen Phytophthora fragariae indicates pathogenicity is determined by transcriptional variation in three key races.</title>
        <authorList>
            <person name="Adams T.M."/>
            <person name="Armitage A.D."/>
            <person name="Sobczyk M.K."/>
            <person name="Bates H.J."/>
            <person name="Dunwell J.M."/>
            <person name="Nellist C.F."/>
            <person name="Harrison R.J."/>
        </authorList>
    </citation>
    <scope>NUCLEOTIDE SEQUENCE [LARGE SCALE GENOMIC DNA]</scope>
    <source>
        <strain evidence="3 4">SCRP249</strain>
    </source>
</reference>
<protein>
    <submittedName>
        <fullName evidence="3">Uncharacterized protein</fullName>
    </submittedName>
</protein>
<accession>A0A6A3NGQ0</accession>
<comment type="caution">
    <text evidence="3">The sequence shown here is derived from an EMBL/GenBank/DDBJ whole genome shotgun (WGS) entry which is preliminary data.</text>
</comment>
<feature type="transmembrane region" description="Helical" evidence="2">
    <location>
        <begin position="103"/>
        <end position="123"/>
    </location>
</feature>
<keyword evidence="2" id="KW-1133">Transmembrane helix</keyword>
<evidence type="ECO:0000256" key="1">
    <source>
        <dbReference type="SAM" id="MobiDB-lite"/>
    </source>
</evidence>
<feature type="region of interest" description="Disordered" evidence="1">
    <location>
        <begin position="1"/>
        <end position="71"/>
    </location>
</feature>
<sequence>MRERVGSGGSRTSDGDPRDELEEMLEVRLTGGSGNGSSQMLLPVVSSRAHRAKAGKSPGDDDDNDKQGKRRRRAHADWLKRLWGATRSRLLLTRGGARSMWKCALLLAVLALVVAAGSALLALEAVGRLRFGGFFVPQRGDNGQLGFYHEMDVDMQTLKDATGRPEGKLFPASALNPREVKAWVAERRKHTNGRKFLVGCTSHWKGYVLRSFLSLFEELKGEHGWEDLDSSKNPMKVIYDMDRKRAPSVMLFCLNSFYYPMALLQEYSAYFHELRALGTIIAVWNDDLHYYDQFNPITLRDEILTKVDVLVGTYAYFMDDYFAKITDSVDERDLPLTVWLPHSSGPDFVNASFNEYPINKIILSGKLGSNWYPLRHWLGTYQQDHKDVMDIYQHSGYYVADNQSAIYASYLRSYRTAITTTLIFQYVIAKIFEIPSTGALLVVNRDVAPLLAALGMNEGEHFVGFDRRDPEAVVWWVSDPRNWPEIDRIRRAGMELVRERHLVTNRVKALDLFLTQGDAVYQNPPTLRLTSPCPSRALPDERACQARFDRESFYKCDRWFCGAHSLLPLWD</sequence>
<evidence type="ECO:0000313" key="4">
    <source>
        <dbReference type="Proteomes" id="UP000429607"/>
    </source>
</evidence>
<keyword evidence="2" id="KW-0472">Membrane</keyword>
<evidence type="ECO:0000256" key="2">
    <source>
        <dbReference type="SAM" id="Phobius"/>
    </source>
</evidence>
<organism evidence="3 4">
    <name type="scientific">Phytophthora rubi</name>
    <dbReference type="NCBI Taxonomy" id="129364"/>
    <lineage>
        <taxon>Eukaryota</taxon>
        <taxon>Sar</taxon>
        <taxon>Stramenopiles</taxon>
        <taxon>Oomycota</taxon>
        <taxon>Peronosporomycetes</taxon>
        <taxon>Peronosporales</taxon>
        <taxon>Peronosporaceae</taxon>
        <taxon>Phytophthora</taxon>
    </lineage>
</organism>
<evidence type="ECO:0000313" key="3">
    <source>
        <dbReference type="EMBL" id="KAE9039527.1"/>
    </source>
</evidence>
<dbReference type="Proteomes" id="UP000429607">
    <property type="component" value="Unassembled WGS sequence"/>
</dbReference>
<gene>
    <name evidence="3" type="ORF">PR001_g7470</name>
</gene>